<evidence type="ECO:0000313" key="1">
    <source>
        <dbReference type="EMBL" id="JAH18754.1"/>
    </source>
</evidence>
<proteinExistence type="predicted"/>
<dbReference type="EMBL" id="GBXM01089823">
    <property type="protein sequence ID" value="JAH18754.1"/>
    <property type="molecule type" value="Transcribed_RNA"/>
</dbReference>
<organism evidence="1">
    <name type="scientific">Anguilla anguilla</name>
    <name type="common">European freshwater eel</name>
    <name type="synonym">Muraena anguilla</name>
    <dbReference type="NCBI Taxonomy" id="7936"/>
    <lineage>
        <taxon>Eukaryota</taxon>
        <taxon>Metazoa</taxon>
        <taxon>Chordata</taxon>
        <taxon>Craniata</taxon>
        <taxon>Vertebrata</taxon>
        <taxon>Euteleostomi</taxon>
        <taxon>Actinopterygii</taxon>
        <taxon>Neopterygii</taxon>
        <taxon>Teleostei</taxon>
        <taxon>Anguilliformes</taxon>
        <taxon>Anguillidae</taxon>
        <taxon>Anguilla</taxon>
    </lineage>
</organism>
<name>A0A0E9QPQ3_ANGAN</name>
<dbReference type="AlphaFoldDB" id="A0A0E9QPQ3"/>
<reference evidence="1" key="1">
    <citation type="submission" date="2014-11" db="EMBL/GenBank/DDBJ databases">
        <authorList>
            <person name="Amaro Gonzalez C."/>
        </authorList>
    </citation>
    <scope>NUCLEOTIDE SEQUENCE</scope>
</reference>
<protein>
    <submittedName>
        <fullName evidence="1">Uncharacterized protein</fullName>
    </submittedName>
</protein>
<accession>A0A0E9QPQ3</accession>
<reference evidence="1" key="2">
    <citation type="journal article" date="2015" name="Fish Shellfish Immunol.">
        <title>Early steps in the European eel (Anguilla anguilla)-Vibrio vulnificus interaction in the gills: Role of the RtxA13 toxin.</title>
        <authorList>
            <person name="Callol A."/>
            <person name="Pajuelo D."/>
            <person name="Ebbesson L."/>
            <person name="Teles M."/>
            <person name="MacKenzie S."/>
            <person name="Amaro C."/>
        </authorList>
    </citation>
    <scope>NUCLEOTIDE SEQUENCE</scope>
</reference>
<sequence length="27" mass="3043">MCNTYLLCFKLGRPQVRSDSSVVVRAV</sequence>